<dbReference type="Proteomes" id="UP001194746">
    <property type="component" value="Unassembled WGS sequence"/>
</dbReference>
<comment type="caution">
    <text evidence="2">The sequence shown here is derived from an EMBL/GenBank/DDBJ whole genome shotgun (WGS) entry which is preliminary data.</text>
</comment>
<accession>A0AAD4CRP3</accession>
<dbReference type="PANTHER" id="PTHR38119:SF2">
    <property type="entry name" value="TRANSCRIPTION FACTOR DOMAIN-CONTAINING PROTEIN"/>
    <property type="match status" value="1"/>
</dbReference>
<dbReference type="PANTHER" id="PTHR38119">
    <property type="entry name" value="BTB DOMAIN-CONTAINING PROTEIN-RELATED"/>
    <property type="match status" value="1"/>
</dbReference>
<evidence type="ECO:0000313" key="3">
    <source>
        <dbReference type="Proteomes" id="UP001194746"/>
    </source>
</evidence>
<dbReference type="EMBL" id="VCAU01000020">
    <property type="protein sequence ID" value="KAF9891188.1"/>
    <property type="molecule type" value="Genomic_DNA"/>
</dbReference>
<proteinExistence type="predicted"/>
<evidence type="ECO:0000313" key="2">
    <source>
        <dbReference type="EMBL" id="KAF9891188.1"/>
    </source>
</evidence>
<dbReference type="AlphaFoldDB" id="A0AAD4CRP3"/>
<protein>
    <submittedName>
        <fullName evidence="2">Uncharacterized protein</fullName>
    </submittedName>
</protein>
<organism evidence="2 3">
    <name type="scientific">Aspergillus nanangensis</name>
    <dbReference type="NCBI Taxonomy" id="2582783"/>
    <lineage>
        <taxon>Eukaryota</taxon>
        <taxon>Fungi</taxon>
        <taxon>Dikarya</taxon>
        <taxon>Ascomycota</taxon>
        <taxon>Pezizomycotina</taxon>
        <taxon>Eurotiomycetes</taxon>
        <taxon>Eurotiomycetidae</taxon>
        <taxon>Eurotiales</taxon>
        <taxon>Aspergillaceae</taxon>
        <taxon>Aspergillus</taxon>
        <taxon>Aspergillus subgen. Circumdati</taxon>
    </lineage>
</organism>
<sequence>MEGVFPHFTNGDVTISIGQDIYRLHANRLGSKSLALRSLIEQAGSSGSIHLELIEAGDRYQYGRLVVQSNNTESHEWSQEIHAVWKNMFSTFYGLVLNLESQGEDSITEHCWGLADVAEQLQMKSLLVFSMNIAFAAIGERLFILIAADPISWINVARRVRHVWIFKEALIHIVGNWNEWEEIDMDSLNFDVRDLCEEVHHGLQRQKAMVDRRLVNFFPGTFTNPATNQIESLYANDTHMWIAVTLYRQWLLHQMTGNTHLEHPDSGASFYRSVAAGGPMQSDNNVNSFDLPIPFPAAEADINTIKRRLAQLSEEYAGLVKHLVANNSEYDVAVYGELPYLTCCTINDDDCPWYVKRDESESSLDLSEFDGKNLEQYMVERVNHLLGVLTNAASEDTQMEE</sequence>
<reference evidence="2" key="2">
    <citation type="submission" date="2020-02" db="EMBL/GenBank/DDBJ databases">
        <authorList>
            <person name="Gilchrist C.L.M."/>
            <person name="Chooi Y.-H."/>
        </authorList>
    </citation>
    <scope>NUCLEOTIDE SEQUENCE</scope>
    <source>
        <strain evidence="2">MST-FP2251</strain>
    </source>
</reference>
<reference evidence="2" key="1">
    <citation type="journal article" date="2019" name="Beilstein J. Org. Chem.">
        <title>Nanangenines: drimane sesquiterpenoids as the dominant metabolite cohort of a novel Australian fungus, Aspergillus nanangensis.</title>
        <authorList>
            <person name="Lacey H.J."/>
            <person name="Gilchrist C.L.M."/>
            <person name="Crombie A."/>
            <person name="Kalaitzis J.A."/>
            <person name="Vuong D."/>
            <person name="Rutledge P.J."/>
            <person name="Turner P."/>
            <person name="Pitt J.I."/>
            <person name="Lacey E."/>
            <person name="Chooi Y.H."/>
            <person name="Piggott A.M."/>
        </authorList>
    </citation>
    <scope>NUCLEOTIDE SEQUENCE</scope>
    <source>
        <strain evidence="2">MST-FP2251</strain>
    </source>
</reference>
<keyword evidence="3" id="KW-1185">Reference proteome</keyword>
<evidence type="ECO:0000256" key="1">
    <source>
        <dbReference type="SAM" id="Coils"/>
    </source>
</evidence>
<feature type="coiled-coil region" evidence="1">
    <location>
        <begin position="295"/>
        <end position="322"/>
    </location>
</feature>
<gene>
    <name evidence="2" type="ORF">FE257_004752</name>
</gene>
<keyword evidence="1" id="KW-0175">Coiled coil</keyword>
<name>A0AAD4CRP3_ASPNN</name>